<evidence type="ECO:0000313" key="8">
    <source>
        <dbReference type="Proteomes" id="UP001232063"/>
    </source>
</evidence>
<keyword evidence="8" id="KW-1185">Reference proteome</keyword>
<evidence type="ECO:0000256" key="1">
    <source>
        <dbReference type="ARBA" id="ARBA00004370"/>
    </source>
</evidence>
<feature type="domain" description="Bacterial surface antigen (D15)" evidence="6">
    <location>
        <begin position="396"/>
        <end position="756"/>
    </location>
</feature>
<comment type="subcellular location">
    <subcellularLocation>
        <location evidence="1">Membrane</location>
    </subcellularLocation>
</comment>
<dbReference type="InterPro" id="IPR039910">
    <property type="entry name" value="D15-like"/>
</dbReference>
<dbReference type="Pfam" id="PF01103">
    <property type="entry name" value="Omp85"/>
    <property type="match status" value="1"/>
</dbReference>
<dbReference type="PANTHER" id="PTHR12815">
    <property type="entry name" value="SORTING AND ASSEMBLY MACHINERY SAMM50 PROTEIN FAMILY MEMBER"/>
    <property type="match status" value="1"/>
</dbReference>
<dbReference type="GO" id="GO:0019867">
    <property type="term" value="C:outer membrane"/>
    <property type="evidence" value="ECO:0007669"/>
    <property type="project" value="InterPro"/>
</dbReference>
<sequence>MKPKPHTTYHQKDSIYLSLCKFLCSRSCLLVWIVTITACTGTRFIPEGKYLYTGADLKFKHNGGIPNRGQLETEMEAVMKPAPNKSFLGMRPTLWFYYIAGTPKKKKGLRNFIKTKLGRPPVFLSDVSPERTSLNLKTILQNNGYFEANVEFAVTKKTKTAEVAYTAYIVTPPYRIRDIHYEKLDSIYGNLSTGLPKESLLKTNDIYKLATLEKEIKRVSETVRDSGFYYFSSNYLIFNADSSVGKRQVDLYLGFENIPDQAKKVYRLDTITIVNQYQLTRDSTTRGKYATDTIEGYKYRYRRNDFRPEIILNSVNLHKDSLYRRIDHELTLSRLTDLGVFKFVNIRFTPKGDSLLRVRILLTPLLKKSLRFEAQINSKSNSFVGPALTASFINRNFLKGAELFQFQINGAYEVQANAKQQSPVNAYELGSEASLTIPRFISPFHIPYSSHRYMPQTTMKVGFKLQNRVDYFLLNSVNIAYGYSWRETAKKNHTLYPADITFFQLGNISELFESRLQNDPYLQRSLRNQFILGSRYTFTYNSQTGEQDERKKDNIYFAGSLDFSGNLAYLTQRLAKSQENASDNAYEIAGRPYSQYSRADVDLRYYHDIDSKNQYAVRFIAGAGFAYGNATTMPYVKQFSSGGSNSIRAFRARSVGPGSFDIRTLQNTNTNYFIDQTGDIKLETNIEYRFGIIGYLKGAIFADAGNIWLVRSDTARPGGEFAWNRFYKEIAIGTGLGLRLDASFFVLRLDAAFPLRIPYLPENNRWVIQNVNIFNSRWRSNNLIFNIAIGYPF</sequence>
<keyword evidence="5" id="KW-0998">Cell outer membrane</keyword>
<evidence type="ECO:0000256" key="5">
    <source>
        <dbReference type="ARBA" id="ARBA00023237"/>
    </source>
</evidence>
<evidence type="ECO:0000256" key="2">
    <source>
        <dbReference type="ARBA" id="ARBA00022692"/>
    </source>
</evidence>
<dbReference type="Proteomes" id="UP001232063">
    <property type="component" value="Unassembled WGS sequence"/>
</dbReference>
<dbReference type="Gene3D" id="2.40.160.50">
    <property type="entry name" value="membrane protein fhac: a member of the omp85/tpsb transporter family"/>
    <property type="match status" value="1"/>
</dbReference>
<dbReference type="PANTHER" id="PTHR12815:SF47">
    <property type="entry name" value="TRANSLOCATION AND ASSEMBLY MODULE SUBUNIT TAMA"/>
    <property type="match status" value="1"/>
</dbReference>
<evidence type="ECO:0000313" key="7">
    <source>
        <dbReference type="EMBL" id="MDJ1499764.1"/>
    </source>
</evidence>
<protein>
    <submittedName>
        <fullName evidence="7">BamA/TamA family outer membrane protein</fullName>
    </submittedName>
</protein>
<organism evidence="7 8">
    <name type="scientific">Xanthocytophaga agilis</name>
    <dbReference type="NCBI Taxonomy" id="3048010"/>
    <lineage>
        <taxon>Bacteria</taxon>
        <taxon>Pseudomonadati</taxon>
        <taxon>Bacteroidota</taxon>
        <taxon>Cytophagia</taxon>
        <taxon>Cytophagales</taxon>
        <taxon>Rhodocytophagaceae</taxon>
        <taxon>Xanthocytophaga</taxon>
    </lineage>
</organism>
<keyword evidence="3" id="KW-0732">Signal</keyword>
<reference evidence="7" key="1">
    <citation type="submission" date="2023-05" db="EMBL/GenBank/DDBJ databases">
        <authorList>
            <person name="Zhang X."/>
        </authorList>
    </citation>
    <scope>NUCLEOTIDE SEQUENCE</scope>
    <source>
        <strain evidence="7">BD1B2-1</strain>
    </source>
</reference>
<keyword evidence="4" id="KW-0472">Membrane</keyword>
<comment type="caution">
    <text evidence="7">The sequence shown here is derived from an EMBL/GenBank/DDBJ whole genome shotgun (WGS) entry which is preliminary data.</text>
</comment>
<dbReference type="RefSeq" id="WP_314509316.1">
    <property type="nucleotide sequence ID" value="NZ_JASJOU010000001.1"/>
</dbReference>
<dbReference type="EMBL" id="JASJOU010000001">
    <property type="protein sequence ID" value="MDJ1499764.1"/>
    <property type="molecule type" value="Genomic_DNA"/>
</dbReference>
<name>A0AAE3R1U3_9BACT</name>
<evidence type="ECO:0000256" key="4">
    <source>
        <dbReference type="ARBA" id="ARBA00023136"/>
    </source>
</evidence>
<evidence type="ECO:0000256" key="3">
    <source>
        <dbReference type="ARBA" id="ARBA00022729"/>
    </source>
</evidence>
<gene>
    <name evidence="7" type="ORF">QNI22_03860</name>
</gene>
<evidence type="ECO:0000259" key="6">
    <source>
        <dbReference type="Pfam" id="PF01103"/>
    </source>
</evidence>
<proteinExistence type="predicted"/>
<keyword evidence="2" id="KW-0812">Transmembrane</keyword>
<dbReference type="AlphaFoldDB" id="A0AAE3R1U3"/>
<dbReference type="InterPro" id="IPR000184">
    <property type="entry name" value="Bac_surfAg_D15"/>
</dbReference>
<accession>A0AAE3R1U3</accession>